<dbReference type="InterPro" id="IPR018086">
    <property type="entry name" value="NADH_UbQ_OxRdtase_su1_CS"/>
</dbReference>
<accession>X1SPA0</accession>
<dbReference type="Pfam" id="PF00146">
    <property type="entry name" value="NADHdh"/>
    <property type="match status" value="1"/>
</dbReference>
<dbReference type="PANTHER" id="PTHR43359">
    <property type="entry name" value="FORMATE HYDROGENLYASE SUBUNIT 4"/>
    <property type="match status" value="1"/>
</dbReference>
<evidence type="ECO:0008006" key="7">
    <source>
        <dbReference type="Google" id="ProtNLM"/>
    </source>
</evidence>
<keyword evidence="2 5" id="KW-0812">Transmembrane</keyword>
<organism evidence="6">
    <name type="scientific">marine sediment metagenome</name>
    <dbReference type="NCBI Taxonomy" id="412755"/>
    <lineage>
        <taxon>unclassified sequences</taxon>
        <taxon>metagenomes</taxon>
        <taxon>ecological metagenomes</taxon>
    </lineage>
</organism>
<dbReference type="GO" id="GO:0005886">
    <property type="term" value="C:plasma membrane"/>
    <property type="evidence" value="ECO:0007669"/>
    <property type="project" value="TreeGrafter"/>
</dbReference>
<evidence type="ECO:0000256" key="5">
    <source>
        <dbReference type="SAM" id="Phobius"/>
    </source>
</evidence>
<sequence length="158" mass="17129">FAIFTVVVKNGGIISLGGIVDYQVSNGCMLAQGASCIIAFIVCLLYLPAKLAAVPFDIPEAETEIIAGPYTEYSGVSLAIFKLTKAMLLFALPIFVLTLFAKTAWTPWVILWYLLILAFVILVKNTNPRLRIDQALKLFWLPVLGLSIVGIILAAVGL</sequence>
<feature type="transmembrane region" description="Helical" evidence="5">
    <location>
        <begin position="86"/>
        <end position="104"/>
    </location>
</feature>
<feature type="transmembrane region" description="Helical" evidence="5">
    <location>
        <begin position="110"/>
        <end position="126"/>
    </location>
</feature>
<dbReference type="PROSITE" id="PS00668">
    <property type="entry name" value="COMPLEX1_ND1_2"/>
    <property type="match status" value="1"/>
</dbReference>
<comment type="caution">
    <text evidence="6">The sequence shown here is derived from an EMBL/GenBank/DDBJ whole genome shotgun (WGS) entry which is preliminary data.</text>
</comment>
<gene>
    <name evidence="6" type="ORF">S12H4_40668</name>
</gene>
<name>X1SPA0_9ZZZZ</name>
<dbReference type="PANTHER" id="PTHR43359:SF1">
    <property type="entry name" value="FORMATE HYDROGENLYASE SUBUNIT 4-RELATED"/>
    <property type="match status" value="1"/>
</dbReference>
<feature type="non-terminal residue" evidence="6">
    <location>
        <position position="1"/>
    </location>
</feature>
<protein>
    <recommendedName>
        <fullName evidence="7">NADH-quinone oxidoreductase subunit H</fullName>
    </recommendedName>
</protein>
<evidence type="ECO:0000256" key="3">
    <source>
        <dbReference type="ARBA" id="ARBA00022989"/>
    </source>
</evidence>
<evidence type="ECO:0000313" key="6">
    <source>
        <dbReference type="EMBL" id="GAI94897.1"/>
    </source>
</evidence>
<keyword evidence="3 5" id="KW-1133">Transmembrane helix</keyword>
<feature type="transmembrane region" description="Helical" evidence="5">
    <location>
        <begin position="29"/>
        <end position="47"/>
    </location>
</feature>
<evidence type="ECO:0000256" key="1">
    <source>
        <dbReference type="ARBA" id="ARBA00004141"/>
    </source>
</evidence>
<proteinExistence type="predicted"/>
<dbReference type="EMBL" id="BARW01024700">
    <property type="protein sequence ID" value="GAI94897.1"/>
    <property type="molecule type" value="Genomic_DNA"/>
</dbReference>
<feature type="transmembrane region" description="Helical" evidence="5">
    <location>
        <begin position="138"/>
        <end position="157"/>
    </location>
</feature>
<dbReference type="InterPro" id="IPR052561">
    <property type="entry name" value="ComplexI_Subunit1"/>
</dbReference>
<reference evidence="6" key="1">
    <citation type="journal article" date="2014" name="Front. Microbiol.">
        <title>High frequency of phylogenetically diverse reductive dehalogenase-homologous genes in deep subseafloor sedimentary metagenomes.</title>
        <authorList>
            <person name="Kawai M."/>
            <person name="Futagami T."/>
            <person name="Toyoda A."/>
            <person name="Takaki Y."/>
            <person name="Nishi S."/>
            <person name="Hori S."/>
            <person name="Arai W."/>
            <person name="Tsubouchi T."/>
            <person name="Morono Y."/>
            <person name="Uchiyama I."/>
            <person name="Ito T."/>
            <person name="Fujiyama A."/>
            <person name="Inagaki F."/>
            <person name="Takami H."/>
        </authorList>
    </citation>
    <scope>NUCLEOTIDE SEQUENCE</scope>
    <source>
        <strain evidence="6">Expedition CK06-06</strain>
    </source>
</reference>
<comment type="subcellular location">
    <subcellularLocation>
        <location evidence="1">Membrane</location>
        <topology evidence="1">Multi-pass membrane protein</topology>
    </subcellularLocation>
</comment>
<dbReference type="AlphaFoldDB" id="X1SPA0"/>
<dbReference type="InterPro" id="IPR001694">
    <property type="entry name" value="NADH_UbQ_OxRdtase_su1/FPO"/>
</dbReference>
<evidence type="ECO:0000256" key="2">
    <source>
        <dbReference type="ARBA" id="ARBA00022692"/>
    </source>
</evidence>
<evidence type="ECO:0000256" key="4">
    <source>
        <dbReference type="ARBA" id="ARBA00023136"/>
    </source>
</evidence>
<keyword evidence="4 5" id="KW-0472">Membrane</keyword>